<dbReference type="Gene3D" id="3.40.50.300">
    <property type="entry name" value="P-loop containing nucleotide triphosphate hydrolases"/>
    <property type="match status" value="2"/>
</dbReference>
<dbReference type="Pfam" id="PF12848">
    <property type="entry name" value="ABC_tran_Xtn"/>
    <property type="match status" value="1"/>
</dbReference>
<sequence length="533" mass="60778">MIIINDLAMSYGAKILFTDVNLHIKDNKRYGLVGANGAGKTTFFKVLMSEEEPAFGEVNIPKNSKVGCLKQDQFLFENTKIIDTVIAGNKELWQALQEKEEILNRQECSDEDGYKLGELEQIIFDNDGYSAEVFASSLLTGLGINEKYHYEPLSILSGGYKLRVLLAQSLFNNPDILLLDEPTNHLDIVSIYWLENYLKNSFKGILIFISHDLVFLNNVATDILDIDYGEIKSYTGNYDNFTQEKAIIAEQKLSERNFLEKKIENMQAWVDKFRAGTRARQSSSREKQLEKIQVPDLQKTSRISPLFRFLQLRPSGKLVLKIDQITKSFEDKQILNKVGFSVSRGEKIIIIGANGIGKSTLLKILMNKIEADQGSYEWGYEAQISYFAQDHHELLNENISILDWLKNYAEKETENTVRNILGQVLFRSDEVNKNILNLSGGEGARLLLAKMILEKSNILVLDEPTNHLDLESREALKKALVDFEGTVILVTHDRDFASLATRIIVLSHKRNIIDFKGKYKEYVEKHGNDYLKI</sequence>
<keyword evidence="3" id="KW-0067">ATP-binding</keyword>
<keyword evidence="1" id="KW-0677">Repeat</keyword>
<organism evidence="8 9">
    <name type="scientific">Rickettsia bellii str. RML Mogi</name>
    <dbReference type="NCBI Taxonomy" id="1359194"/>
    <lineage>
        <taxon>Bacteria</taxon>
        <taxon>Pseudomonadati</taxon>
        <taxon>Pseudomonadota</taxon>
        <taxon>Alphaproteobacteria</taxon>
        <taxon>Rickettsiales</taxon>
        <taxon>Rickettsiaceae</taxon>
        <taxon>Rickettsieae</taxon>
        <taxon>Rickettsia</taxon>
        <taxon>belli group</taxon>
    </lineage>
</organism>
<dbReference type="CDD" id="cd03221">
    <property type="entry name" value="ABCF_EF-3"/>
    <property type="match status" value="2"/>
</dbReference>
<dbReference type="PROSITE" id="PS50893">
    <property type="entry name" value="ABC_TRANSPORTER_2"/>
    <property type="match status" value="2"/>
</dbReference>
<evidence type="ECO:0000256" key="3">
    <source>
        <dbReference type="ARBA" id="ARBA00022840"/>
    </source>
</evidence>
<dbReference type="RefSeq" id="WP_045799737.1">
    <property type="nucleotide sequence ID" value="NZ_LAOJ01000001.1"/>
</dbReference>
<dbReference type="GO" id="GO:0005524">
    <property type="term" value="F:ATP binding"/>
    <property type="evidence" value="ECO:0007669"/>
    <property type="project" value="UniProtKB-KW"/>
</dbReference>
<dbReference type="SUPFAM" id="SSF52540">
    <property type="entry name" value="P-loop containing nucleoside triphosphate hydrolases"/>
    <property type="match status" value="2"/>
</dbReference>
<dbReference type="InterPro" id="IPR003439">
    <property type="entry name" value="ABC_transporter-like_ATP-bd"/>
</dbReference>
<evidence type="ECO:0000313" key="9">
    <source>
        <dbReference type="Proteomes" id="UP000033689"/>
    </source>
</evidence>
<dbReference type="GO" id="GO:0016887">
    <property type="term" value="F:ATP hydrolysis activity"/>
    <property type="evidence" value="ECO:0007669"/>
    <property type="project" value="InterPro"/>
</dbReference>
<evidence type="ECO:0000313" key="8">
    <source>
        <dbReference type="EMBL" id="KJV92202.1"/>
    </source>
</evidence>
<dbReference type="PANTHER" id="PTHR42855:SF2">
    <property type="entry name" value="DRUG RESISTANCE ABC TRANSPORTER,ATP-BINDING PROTEIN"/>
    <property type="match status" value="1"/>
</dbReference>
<comment type="caution">
    <text evidence="8">The sequence shown here is derived from an EMBL/GenBank/DDBJ whole genome shotgun (WGS) entry which is preliminary data.</text>
</comment>
<evidence type="ECO:0000256" key="5">
    <source>
        <dbReference type="ARBA" id="ARBA00061551"/>
    </source>
</evidence>
<gene>
    <name evidence="8" type="ORF">RBEMOGI_0827</name>
</gene>
<dbReference type="InterPro" id="IPR027417">
    <property type="entry name" value="P-loop_NTPase"/>
</dbReference>
<accession>A0A0F3QIX9</accession>
<evidence type="ECO:0000256" key="2">
    <source>
        <dbReference type="ARBA" id="ARBA00022741"/>
    </source>
</evidence>
<dbReference type="InterPro" id="IPR003593">
    <property type="entry name" value="AAA+_ATPase"/>
</dbReference>
<keyword evidence="2" id="KW-0547">Nucleotide-binding</keyword>
<evidence type="ECO:0000256" key="6">
    <source>
        <dbReference type="ARBA" id="ARBA00074044"/>
    </source>
</evidence>
<proteinExistence type="inferred from homology"/>
<evidence type="ECO:0000256" key="1">
    <source>
        <dbReference type="ARBA" id="ARBA00022737"/>
    </source>
</evidence>
<reference evidence="8 9" key="1">
    <citation type="submission" date="2015-02" db="EMBL/GenBank/DDBJ databases">
        <title>Genome Sequencing of Rickettsiales.</title>
        <authorList>
            <person name="Daugherty S.C."/>
            <person name="Su Q."/>
            <person name="Abolude K."/>
            <person name="Beier-Sexton M."/>
            <person name="Carlyon J.A."/>
            <person name="Carter R."/>
            <person name="Day N.P."/>
            <person name="Dumler S.J."/>
            <person name="Dyachenko V."/>
            <person name="Godinez A."/>
            <person name="Kurtti T.J."/>
            <person name="Lichay M."/>
            <person name="Mullins K.E."/>
            <person name="Ott S."/>
            <person name="Pappas-Brown V."/>
            <person name="Paris D.H."/>
            <person name="Patel P."/>
            <person name="Richards A.L."/>
            <person name="Sadzewicz L."/>
            <person name="Sears K."/>
            <person name="Seidman D."/>
            <person name="Sengamalay N."/>
            <person name="Stenos J."/>
            <person name="Tallon L.J."/>
            <person name="Vincent G."/>
            <person name="Fraser C.M."/>
            <person name="Munderloh U."/>
            <person name="Dunning-Hotopp J.C."/>
        </authorList>
    </citation>
    <scope>NUCLEOTIDE SEQUENCE [LARGE SCALE GENOMIC DNA]</scope>
    <source>
        <strain evidence="8 9">RML Mogi</strain>
    </source>
</reference>
<comment type="similarity">
    <text evidence="5">Belongs to the ABC transporter superfamily. ABCF family. YbiT subfamily.</text>
</comment>
<dbReference type="AlphaFoldDB" id="A0A0F3QIX9"/>
<feature type="domain" description="ABC transporter" evidence="7">
    <location>
        <begin position="320"/>
        <end position="533"/>
    </location>
</feature>
<dbReference type="InterPro" id="IPR032781">
    <property type="entry name" value="ABC_tran_Xtn"/>
</dbReference>
<comment type="function">
    <text evidence="4">Part of an ABC transporter complex. Transmembrane domains (TMD) form a pore in the inner membrane and the ATP-binding domain (NBD) is responsible for energy generation.</text>
</comment>
<protein>
    <recommendedName>
        <fullName evidence="6">Probable ATP-binding protein YbiT</fullName>
    </recommendedName>
</protein>
<feature type="domain" description="ABC transporter" evidence="7">
    <location>
        <begin position="2"/>
        <end position="253"/>
    </location>
</feature>
<evidence type="ECO:0000256" key="4">
    <source>
        <dbReference type="ARBA" id="ARBA00024725"/>
    </source>
</evidence>
<dbReference type="PANTHER" id="PTHR42855">
    <property type="entry name" value="ABC TRANSPORTER ATP-BINDING SUBUNIT"/>
    <property type="match status" value="1"/>
</dbReference>
<dbReference type="FunFam" id="3.40.50.300:FF:000011">
    <property type="entry name" value="Putative ABC transporter ATP-binding component"/>
    <property type="match status" value="1"/>
</dbReference>
<dbReference type="InterPro" id="IPR051309">
    <property type="entry name" value="ABCF_ATPase"/>
</dbReference>
<dbReference type="FunFam" id="3.40.50.300:FF:000070">
    <property type="entry name" value="Putative ABC transporter ATP-binding component"/>
    <property type="match status" value="1"/>
</dbReference>
<dbReference type="STRING" id="33990.A3306_04015"/>
<dbReference type="Pfam" id="PF00005">
    <property type="entry name" value="ABC_tran"/>
    <property type="match status" value="2"/>
</dbReference>
<dbReference type="Proteomes" id="UP000033689">
    <property type="component" value="Unassembled WGS sequence"/>
</dbReference>
<name>A0A0F3QIX9_RICBE</name>
<evidence type="ECO:0000259" key="7">
    <source>
        <dbReference type="PROSITE" id="PS50893"/>
    </source>
</evidence>
<dbReference type="PATRIC" id="fig|1359194.3.peg.836"/>
<dbReference type="EMBL" id="LAOJ01000001">
    <property type="protein sequence ID" value="KJV92202.1"/>
    <property type="molecule type" value="Genomic_DNA"/>
</dbReference>
<dbReference type="SMART" id="SM00382">
    <property type="entry name" value="AAA"/>
    <property type="match status" value="2"/>
</dbReference>